<gene>
    <name evidence="2" type="ORF">M513_09811</name>
</gene>
<evidence type="ECO:0000256" key="1">
    <source>
        <dbReference type="SAM" id="MobiDB-lite"/>
    </source>
</evidence>
<accession>A0A085LWB3</accession>
<dbReference type="Proteomes" id="UP000030764">
    <property type="component" value="Unassembled WGS sequence"/>
</dbReference>
<feature type="region of interest" description="Disordered" evidence="1">
    <location>
        <begin position="97"/>
        <end position="121"/>
    </location>
</feature>
<keyword evidence="3" id="KW-1185">Reference proteome</keyword>
<evidence type="ECO:0000313" key="3">
    <source>
        <dbReference type="Proteomes" id="UP000030764"/>
    </source>
</evidence>
<protein>
    <submittedName>
        <fullName evidence="2">Uncharacterized protein</fullName>
    </submittedName>
</protein>
<dbReference type="EMBL" id="KL363274">
    <property type="protein sequence ID" value="KFD49259.1"/>
    <property type="molecule type" value="Genomic_DNA"/>
</dbReference>
<organism evidence="2 3">
    <name type="scientific">Trichuris suis</name>
    <name type="common">pig whipworm</name>
    <dbReference type="NCBI Taxonomy" id="68888"/>
    <lineage>
        <taxon>Eukaryota</taxon>
        <taxon>Metazoa</taxon>
        <taxon>Ecdysozoa</taxon>
        <taxon>Nematoda</taxon>
        <taxon>Enoplea</taxon>
        <taxon>Dorylaimia</taxon>
        <taxon>Trichinellida</taxon>
        <taxon>Trichuridae</taxon>
        <taxon>Trichuris</taxon>
    </lineage>
</organism>
<dbReference type="AlphaFoldDB" id="A0A085LWB3"/>
<evidence type="ECO:0000313" key="2">
    <source>
        <dbReference type="EMBL" id="KFD49259.1"/>
    </source>
</evidence>
<sequence>MLKFPYQMLIGSLMYLAVAPIPEGYHVLSLGIPKFPKAFESFWMENIKDLKCVDKFGETETVGEFLTAETFTDGTHHNDPQDEDELRNGIDVPVTRNGQMSVGLPAGPVTVPDEEARRDPQVRCRERPRLIPAGTRGRPRKQYHFRQTSAECPSDETKKGQLKVWRKIKLSNGTSKLLPLLKFQ</sequence>
<proteinExistence type="predicted"/>
<reference evidence="2 3" key="1">
    <citation type="journal article" date="2014" name="Nat. Genet.">
        <title>Genome and transcriptome of the porcine whipworm Trichuris suis.</title>
        <authorList>
            <person name="Jex A.R."/>
            <person name="Nejsum P."/>
            <person name="Schwarz E.M."/>
            <person name="Hu L."/>
            <person name="Young N.D."/>
            <person name="Hall R.S."/>
            <person name="Korhonen P.K."/>
            <person name="Liao S."/>
            <person name="Thamsborg S."/>
            <person name="Xia J."/>
            <person name="Xu P."/>
            <person name="Wang S."/>
            <person name="Scheerlinck J.P."/>
            <person name="Hofmann A."/>
            <person name="Sternberg P.W."/>
            <person name="Wang J."/>
            <person name="Gasser R.B."/>
        </authorList>
    </citation>
    <scope>NUCLEOTIDE SEQUENCE [LARGE SCALE GENOMIC DNA]</scope>
    <source>
        <strain evidence="2">DCEP-RM93M</strain>
    </source>
</reference>
<name>A0A085LWB3_9BILA</name>